<evidence type="ECO:0000256" key="7">
    <source>
        <dbReference type="ARBA" id="ARBA00023098"/>
    </source>
</evidence>
<comment type="cofactor">
    <cofactor evidence="1">
        <name>FAD</name>
        <dbReference type="ChEBI" id="CHEBI:57692"/>
    </cofactor>
</comment>
<reference evidence="18 19" key="1">
    <citation type="submission" date="2017-07" db="EMBL/GenBank/DDBJ databases">
        <title>Leptospira spp. isolated from tropical soils.</title>
        <authorList>
            <person name="Thibeaux R."/>
            <person name="Iraola G."/>
            <person name="Ferres I."/>
            <person name="Bierque E."/>
            <person name="Girault D."/>
            <person name="Soupe-Gilbert M.-E."/>
            <person name="Picardeau M."/>
            <person name="Goarant C."/>
        </authorList>
    </citation>
    <scope>NUCLEOTIDE SEQUENCE [LARGE SCALE GENOMIC DNA]</scope>
    <source>
        <strain evidence="18 19">FH2-C-A2</strain>
    </source>
</reference>
<dbReference type="Pfam" id="PF13450">
    <property type="entry name" value="NAD_binding_8"/>
    <property type="match status" value="1"/>
</dbReference>
<comment type="caution">
    <text evidence="18">The sequence shown here is derived from an EMBL/GenBank/DDBJ whole genome shotgun (WGS) entry which is preliminary data.</text>
</comment>
<sequence>MKDQERTSVHFDYDYIIVGSGFGGSVSAMRLSQKGYSVLVVESGKRWTAKDFPKTNWSVHKYLWMPRLGFYGIQRLNLLKDFFLVSGAGVGGGSLVYANTLYVPSDKTLNHPVYRNIGGKEGMLPFYRVASRMLGVVRNQYLDKSDSILKEIAEDMGRGDTFTPTPVGVFFGDKPGKTVRDPFFQGEGPDRTTCNYCGGCMVGCRFNSKNTLDKNYLFFAEKLGAKILPETKAVDLVPLDKNGKLDPDASGEYGYELHTKSTTGWFGAPKRTLRARNVVLSAAVMGTVGLLLRAKEKGNMKRLSPKLGDSVRTNSETVLGVTKFGKNVDFSQGVAITSSIHPDEHTHIEPVRYSRGSDFFGILASVLTDGGGFFPRPLKYFFTMFRHPIYFLKASWPIGFAKNSLILLVMQTLDNQVKLVRQRRLAWPFEKSMTSTLTEGEKTPSYIPIANQTARKIAKKIGGIPRSSLNDVLLNAPITGHIMGGCIMGGSSNEGVIDFQNRVYGYKNLMICDSSMIPINLGVNPSLSITAMTERAMSFIPPKEKGQVSVFGFEKTFGISSVVFGKSKEVGTKFPKKRNMQTKPKNQARKKTKSARS</sequence>
<keyword evidence="8" id="KW-1207">Sterol metabolism</keyword>
<evidence type="ECO:0000256" key="15">
    <source>
        <dbReference type="ARBA" id="ARBA00049778"/>
    </source>
</evidence>
<evidence type="ECO:0000256" key="13">
    <source>
        <dbReference type="ARBA" id="ARBA00049723"/>
    </source>
</evidence>
<accession>A0A2M9ZEC9</accession>
<keyword evidence="7" id="KW-0443">Lipid metabolism</keyword>
<keyword evidence="5" id="KW-0274">FAD</keyword>
<evidence type="ECO:0000256" key="3">
    <source>
        <dbReference type="ARBA" id="ARBA00022548"/>
    </source>
</evidence>
<feature type="compositionally biased region" description="Basic residues" evidence="16">
    <location>
        <begin position="574"/>
        <end position="597"/>
    </location>
</feature>
<keyword evidence="9" id="KW-0753">Steroid metabolism</keyword>
<dbReference type="InterPro" id="IPR007867">
    <property type="entry name" value="GMC_OxRtase_C"/>
</dbReference>
<organism evidence="18 19">
    <name type="scientific">Leptospira wolffii</name>
    <dbReference type="NCBI Taxonomy" id="409998"/>
    <lineage>
        <taxon>Bacteria</taxon>
        <taxon>Pseudomonadati</taxon>
        <taxon>Spirochaetota</taxon>
        <taxon>Spirochaetia</taxon>
        <taxon>Leptospirales</taxon>
        <taxon>Leptospiraceae</taxon>
        <taxon>Leptospira</taxon>
    </lineage>
</organism>
<feature type="region of interest" description="Disordered" evidence="16">
    <location>
        <begin position="573"/>
        <end position="597"/>
    </location>
</feature>
<dbReference type="EC" id="5.3.3.1" evidence="11"/>
<dbReference type="EC" id="1.1.3.6" evidence="13"/>
<comment type="pathway">
    <text evidence="12">Steroid metabolism; cholesterol degradation.</text>
</comment>
<evidence type="ECO:0000256" key="14">
    <source>
        <dbReference type="ARBA" id="ARBA00049744"/>
    </source>
</evidence>
<evidence type="ECO:0000256" key="8">
    <source>
        <dbReference type="ARBA" id="ARBA00023166"/>
    </source>
</evidence>
<evidence type="ECO:0000256" key="1">
    <source>
        <dbReference type="ARBA" id="ARBA00001974"/>
    </source>
</evidence>
<evidence type="ECO:0000256" key="10">
    <source>
        <dbReference type="ARBA" id="ARBA00023235"/>
    </source>
</evidence>
<dbReference type="PANTHER" id="PTHR47470">
    <property type="entry name" value="CHOLESTEROL OXIDASE"/>
    <property type="match status" value="1"/>
</dbReference>
<dbReference type="Gene3D" id="3.50.50.60">
    <property type="entry name" value="FAD/NAD(P)-binding domain"/>
    <property type="match status" value="3"/>
</dbReference>
<evidence type="ECO:0000256" key="4">
    <source>
        <dbReference type="ARBA" id="ARBA00022630"/>
    </source>
</evidence>
<dbReference type="GO" id="GO:0008203">
    <property type="term" value="P:cholesterol metabolic process"/>
    <property type="evidence" value="ECO:0007669"/>
    <property type="project" value="UniProtKB-KW"/>
</dbReference>
<comment type="similarity">
    <text evidence="2">Belongs to the GMC oxidoreductase family.</text>
</comment>
<name>A0A2M9ZEC9_9LEPT</name>
<proteinExistence type="inferred from homology"/>
<keyword evidence="3" id="KW-0153">Cholesterol metabolism</keyword>
<keyword evidence="10" id="KW-0413">Isomerase</keyword>
<dbReference type="Proteomes" id="UP000231912">
    <property type="component" value="Unassembled WGS sequence"/>
</dbReference>
<dbReference type="SUPFAM" id="SSF51905">
    <property type="entry name" value="FAD/NAD(P)-binding domain"/>
    <property type="match status" value="1"/>
</dbReference>
<keyword evidence="6" id="KW-0560">Oxidoreductase</keyword>
<keyword evidence="4" id="KW-0285">Flavoprotein</keyword>
<dbReference type="EMBL" id="NPDT01000001">
    <property type="protein sequence ID" value="PJZ66800.1"/>
    <property type="molecule type" value="Genomic_DNA"/>
</dbReference>
<dbReference type="InterPro" id="IPR036188">
    <property type="entry name" value="FAD/NAD-bd_sf"/>
</dbReference>
<dbReference type="PANTHER" id="PTHR47470:SF1">
    <property type="entry name" value="FAD-DEPENDENT OXIDOREDUCTASE 2 FAD BINDING DOMAIN-CONTAINING PROTEIN"/>
    <property type="match status" value="1"/>
</dbReference>
<dbReference type="GO" id="GO:0004769">
    <property type="term" value="F:steroid Delta-isomerase activity"/>
    <property type="evidence" value="ECO:0007669"/>
    <property type="project" value="UniProtKB-EC"/>
</dbReference>
<dbReference type="InterPro" id="IPR052542">
    <property type="entry name" value="Cholesterol_Oxidase"/>
</dbReference>
<protein>
    <recommendedName>
        <fullName evidence="14">Cholesterol oxidase</fullName>
        <ecNumber evidence="13">1.1.3.6</ecNumber>
        <ecNumber evidence="11">5.3.3.1</ecNumber>
    </recommendedName>
    <alternativeName>
        <fullName evidence="15">Cholesterol isomerase</fullName>
    </alternativeName>
</protein>
<evidence type="ECO:0000256" key="5">
    <source>
        <dbReference type="ARBA" id="ARBA00022827"/>
    </source>
</evidence>
<evidence type="ECO:0000313" key="18">
    <source>
        <dbReference type="EMBL" id="PJZ66800.1"/>
    </source>
</evidence>
<evidence type="ECO:0000259" key="17">
    <source>
        <dbReference type="Pfam" id="PF05199"/>
    </source>
</evidence>
<gene>
    <name evidence="18" type="ORF">CH371_01480</name>
</gene>
<evidence type="ECO:0000256" key="9">
    <source>
        <dbReference type="ARBA" id="ARBA00023221"/>
    </source>
</evidence>
<evidence type="ECO:0000256" key="6">
    <source>
        <dbReference type="ARBA" id="ARBA00023002"/>
    </source>
</evidence>
<dbReference type="RefSeq" id="WP_100757394.1">
    <property type="nucleotide sequence ID" value="NZ_NPDT01000001.1"/>
</dbReference>
<evidence type="ECO:0000256" key="12">
    <source>
        <dbReference type="ARBA" id="ARBA00049645"/>
    </source>
</evidence>
<evidence type="ECO:0000256" key="16">
    <source>
        <dbReference type="SAM" id="MobiDB-lite"/>
    </source>
</evidence>
<dbReference type="Pfam" id="PF05199">
    <property type="entry name" value="GMC_oxred_C"/>
    <property type="match status" value="1"/>
</dbReference>
<dbReference type="AlphaFoldDB" id="A0A2M9ZEC9"/>
<dbReference type="GO" id="GO:0016995">
    <property type="term" value="F:cholesterol oxidase activity"/>
    <property type="evidence" value="ECO:0007669"/>
    <property type="project" value="UniProtKB-EC"/>
</dbReference>
<feature type="domain" description="Glucose-methanol-choline oxidoreductase C-terminal" evidence="17">
    <location>
        <begin position="479"/>
        <end position="532"/>
    </location>
</feature>
<evidence type="ECO:0000313" key="19">
    <source>
        <dbReference type="Proteomes" id="UP000231912"/>
    </source>
</evidence>
<evidence type="ECO:0000256" key="11">
    <source>
        <dbReference type="ARBA" id="ARBA00038856"/>
    </source>
</evidence>
<evidence type="ECO:0000256" key="2">
    <source>
        <dbReference type="ARBA" id="ARBA00010790"/>
    </source>
</evidence>